<dbReference type="AlphaFoldDB" id="A0A9W6WME9"/>
<evidence type="ECO:0000313" key="4">
    <source>
        <dbReference type="Proteomes" id="UP001165083"/>
    </source>
</evidence>
<keyword evidence="4" id="KW-1185">Reference proteome</keyword>
<gene>
    <name evidence="3" type="ORF">Plil01_000730700</name>
</gene>
<dbReference type="EMBL" id="BSXW01000337">
    <property type="protein sequence ID" value="GMF19209.1"/>
    <property type="molecule type" value="Genomic_DNA"/>
</dbReference>
<evidence type="ECO:0000256" key="1">
    <source>
        <dbReference type="SAM" id="Coils"/>
    </source>
</evidence>
<protein>
    <submittedName>
        <fullName evidence="3">Unnamed protein product</fullName>
    </submittedName>
</protein>
<keyword evidence="1" id="KW-0175">Coiled coil</keyword>
<accession>A0A9W6WME9</accession>
<dbReference type="OrthoDB" id="68989at2759"/>
<feature type="region of interest" description="Disordered" evidence="2">
    <location>
        <begin position="1"/>
        <end position="28"/>
    </location>
</feature>
<evidence type="ECO:0000313" key="3">
    <source>
        <dbReference type="EMBL" id="GMF19209.1"/>
    </source>
</evidence>
<feature type="coiled-coil region" evidence="1">
    <location>
        <begin position="123"/>
        <end position="245"/>
    </location>
</feature>
<name>A0A9W6WME9_9STRA</name>
<comment type="caution">
    <text evidence="3">The sequence shown here is derived from an EMBL/GenBank/DDBJ whole genome shotgun (WGS) entry which is preliminary data.</text>
</comment>
<proteinExistence type="predicted"/>
<organism evidence="3 4">
    <name type="scientific">Phytophthora lilii</name>
    <dbReference type="NCBI Taxonomy" id="2077276"/>
    <lineage>
        <taxon>Eukaryota</taxon>
        <taxon>Sar</taxon>
        <taxon>Stramenopiles</taxon>
        <taxon>Oomycota</taxon>
        <taxon>Peronosporomycetes</taxon>
        <taxon>Peronosporales</taxon>
        <taxon>Peronosporaceae</taxon>
        <taxon>Phytophthora</taxon>
    </lineage>
</organism>
<sequence>MAETGSSTPPSSPPPPSGSLPELTRRLQDERDALRVEVEELTRRLAQERAARATLENEAQLRELELRHLQQRSAQAAQRARDKHMALEKELEDEVAMHKMAVLGRNAATQKNTTLAAELKTMETKWKKELEKKEIAMAEAEQAVEEAQKLKADRDQLVHRTESDAKRVRELWQQIAREHQVKVEALQQELENARQSSTNAEGTAAEYQRKIEKMEETLQTTREEKAALQEQIAAATSERSRSLEQLELDRLKEKSWGNEQHRTALELQQAKSECKLHAQREEAAVTERDAAVLAARKAQEALDERTEELLALKTEFADLLDKHEVLVAQYKQSAREREAQLLLRTQKLRDGKRCAEELARLRQEEISGYKQVIYSVNARLTEVQELSEAAQNNAWSLPQDGGNSKTSLCIYRH</sequence>
<reference evidence="3" key="1">
    <citation type="submission" date="2023-04" db="EMBL/GenBank/DDBJ databases">
        <title>Phytophthora lilii NBRC 32176.</title>
        <authorList>
            <person name="Ichikawa N."/>
            <person name="Sato H."/>
            <person name="Tonouchi N."/>
        </authorList>
    </citation>
    <scope>NUCLEOTIDE SEQUENCE</scope>
    <source>
        <strain evidence="3">NBRC 32176</strain>
    </source>
</reference>
<dbReference type="Proteomes" id="UP001165083">
    <property type="component" value="Unassembled WGS sequence"/>
</dbReference>
<evidence type="ECO:0000256" key="2">
    <source>
        <dbReference type="SAM" id="MobiDB-lite"/>
    </source>
</evidence>